<organism evidence="2 3">
    <name type="scientific">Triparma laevis f. inornata</name>
    <dbReference type="NCBI Taxonomy" id="1714386"/>
    <lineage>
        <taxon>Eukaryota</taxon>
        <taxon>Sar</taxon>
        <taxon>Stramenopiles</taxon>
        <taxon>Ochrophyta</taxon>
        <taxon>Bolidophyceae</taxon>
        <taxon>Parmales</taxon>
        <taxon>Triparmaceae</taxon>
        <taxon>Triparma</taxon>
    </lineage>
</organism>
<evidence type="ECO:0000313" key="3">
    <source>
        <dbReference type="Proteomes" id="UP001162640"/>
    </source>
</evidence>
<protein>
    <submittedName>
        <fullName evidence="2">Uncharacterized protein</fullName>
    </submittedName>
</protein>
<feature type="region of interest" description="Disordered" evidence="1">
    <location>
        <begin position="1"/>
        <end position="20"/>
    </location>
</feature>
<dbReference type="Proteomes" id="UP001162640">
    <property type="component" value="Unassembled WGS sequence"/>
</dbReference>
<name>A0A9W7DVL4_9STRA</name>
<proteinExistence type="predicted"/>
<sequence>MPKAHKKTPEPIATPPPTPTLLTTLSSSNKQTLITALSHLTTLYPKGNVGPTLQSVETIRKILTLSRHGDKVVEKLALQCLIAFFLNSQPDMSSLASLASLDFTQVLKGNNPAMRLDLYNTLLTLDVVRPEVNTVCSMNEDEAFKVLRTITEWELNESEKSAITAKCSNSDSIEALGALNNLGVDVREKIRAFSLPELGNVEHLLKLTQERRQEIMDELAEKDVLKKQKEKDETSREIAKRQKELKAGLGKVERGENEKAPPSHRDAKTELAGEISTWLTSATVLCSWLEVVNDVVGGGGSEGGMSDEAPRDEWAPGGVVDKAWGAFCKAAEGGKLVEGNKTNGKMWGGCEEIGSRVFVVLSSSLENGGGAKAAAEEIWNGIFSVEEKGVAKWRDFSGWEGVAMRLARNNNFGLAEKVDGGLVEVLGNKCKHPDVVGLLSCVAQLGGEERVKSVTAKVLQIYEGAEDCIIKAECLDLFLDVFANNESVRGVFVGEKVAERVEAVGWVWNGRDEEERGVVSEVKENWRNFGDYVRGGWN</sequence>
<reference evidence="3" key="1">
    <citation type="journal article" date="2023" name="Commun. Biol.">
        <title>Genome analysis of Parmales, the sister group of diatoms, reveals the evolutionary specialization of diatoms from phago-mixotrophs to photoautotrophs.</title>
        <authorList>
            <person name="Ban H."/>
            <person name="Sato S."/>
            <person name="Yoshikawa S."/>
            <person name="Yamada K."/>
            <person name="Nakamura Y."/>
            <person name="Ichinomiya M."/>
            <person name="Sato N."/>
            <person name="Blanc-Mathieu R."/>
            <person name="Endo H."/>
            <person name="Kuwata A."/>
            <person name="Ogata H."/>
        </authorList>
    </citation>
    <scope>NUCLEOTIDE SEQUENCE [LARGE SCALE GENOMIC DNA]</scope>
</reference>
<feature type="region of interest" description="Disordered" evidence="1">
    <location>
        <begin position="226"/>
        <end position="268"/>
    </location>
</feature>
<dbReference type="EMBL" id="BLQM01000052">
    <property type="protein sequence ID" value="GMH56612.1"/>
    <property type="molecule type" value="Genomic_DNA"/>
</dbReference>
<dbReference type="AlphaFoldDB" id="A0A9W7DVL4"/>
<accession>A0A9W7DVL4</accession>
<gene>
    <name evidence="2" type="ORF">TL16_g02175</name>
</gene>
<comment type="caution">
    <text evidence="2">The sequence shown here is derived from an EMBL/GenBank/DDBJ whole genome shotgun (WGS) entry which is preliminary data.</text>
</comment>
<evidence type="ECO:0000313" key="2">
    <source>
        <dbReference type="EMBL" id="GMH56612.1"/>
    </source>
</evidence>
<evidence type="ECO:0000256" key="1">
    <source>
        <dbReference type="SAM" id="MobiDB-lite"/>
    </source>
</evidence>